<comment type="caution">
    <text evidence="1">The sequence shown here is derived from an EMBL/GenBank/DDBJ whole genome shotgun (WGS) entry which is preliminary data.</text>
</comment>
<evidence type="ECO:0000313" key="2">
    <source>
        <dbReference type="Proteomes" id="UP000265520"/>
    </source>
</evidence>
<reference evidence="1 2" key="1">
    <citation type="journal article" date="2018" name="Front. Plant Sci.">
        <title>Red Clover (Trifolium pratense) and Zigzag Clover (T. medium) - A Picture of Genomic Similarities and Differences.</title>
        <authorList>
            <person name="Dluhosova J."/>
            <person name="Istvanek J."/>
            <person name="Nedelnik J."/>
            <person name="Repkova J."/>
        </authorList>
    </citation>
    <scope>NUCLEOTIDE SEQUENCE [LARGE SCALE GENOMIC DNA]</scope>
    <source>
        <strain evidence="2">cv. 10/8</strain>
        <tissue evidence="1">Leaf</tissue>
    </source>
</reference>
<dbReference type="AlphaFoldDB" id="A0A392SAD6"/>
<organism evidence="1 2">
    <name type="scientific">Trifolium medium</name>
    <dbReference type="NCBI Taxonomy" id="97028"/>
    <lineage>
        <taxon>Eukaryota</taxon>
        <taxon>Viridiplantae</taxon>
        <taxon>Streptophyta</taxon>
        <taxon>Embryophyta</taxon>
        <taxon>Tracheophyta</taxon>
        <taxon>Spermatophyta</taxon>
        <taxon>Magnoliopsida</taxon>
        <taxon>eudicotyledons</taxon>
        <taxon>Gunneridae</taxon>
        <taxon>Pentapetalae</taxon>
        <taxon>rosids</taxon>
        <taxon>fabids</taxon>
        <taxon>Fabales</taxon>
        <taxon>Fabaceae</taxon>
        <taxon>Papilionoideae</taxon>
        <taxon>50 kb inversion clade</taxon>
        <taxon>NPAAA clade</taxon>
        <taxon>Hologalegina</taxon>
        <taxon>IRL clade</taxon>
        <taxon>Trifolieae</taxon>
        <taxon>Trifolium</taxon>
    </lineage>
</organism>
<name>A0A392SAD6_9FABA</name>
<keyword evidence="2" id="KW-1185">Reference proteome</keyword>
<proteinExistence type="predicted"/>
<accession>A0A392SAD6</accession>
<dbReference type="Proteomes" id="UP000265520">
    <property type="component" value="Unassembled WGS sequence"/>
</dbReference>
<feature type="non-terminal residue" evidence="1">
    <location>
        <position position="1"/>
    </location>
</feature>
<protein>
    <submittedName>
        <fullName evidence="1">Uncharacterized protein</fullName>
    </submittedName>
</protein>
<evidence type="ECO:0000313" key="1">
    <source>
        <dbReference type="EMBL" id="MCI45154.1"/>
    </source>
</evidence>
<sequence>VSLYLVDLYRIDVDCLEAVCELRLICIDSHSTVAPSTFNSMSYFLDSAGPITFDSRSGVSI</sequence>
<dbReference type="EMBL" id="LXQA010340183">
    <property type="protein sequence ID" value="MCI45154.1"/>
    <property type="molecule type" value="Genomic_DNA"/>
</dbReference>